<dbReference type="PROSITE" id="PS50975">
    <property type="entry name" value="ATP_GRASP"/>
    <property type="match status" value="1"/>
</dbReference>
<accession>A0A1V1P6G6</accession>
<dbReference type="EMBL" id="ATBP01000438">
    <property type="protein sequence ID" value="ETR70356.1"/>
    <property type="molecule type" value="Genomic_DNA"/>
</dbReference>
<evidence type="ECO:0000259" key="3">
    <source>
        <dbReference type="PROSITE" id="PS51186"/>
    </source>
</evidence>
<feature type="domain" description="N-acetyltransferase" evidence="3">
    <location>
        <begin position="113"/>
        <end position="266"/>
    </location>
</feature>
<dbReference type="GO" id="GO:0016747">
    <property type="term" value="F:acyltransferase activity, transferring groups other than amino-acyl groups"/>
    <property type="evidence" value="ECO:0007669"/>
    <property type="project" value="InterPro"/>
</dbReference>
<dbReference type="GO" id="GO:0046872">
    <property type="term" value="F:metal ion binding"/>
    <property type="evidence" value="ECO:0007669"/>
    <property type="project" value="InterPro"/>
</dbReference>
<dbReference type="InterPro" id="IPR016181">
    <property type="entry name" value="Acyl_CoA_acyltransferase"/>
</dbReference>
<dbReference type="PROSITE" id="PS51186">
    <property type="entry name" value="GNAT"/>
    <property type="match status" value="1"/>
</dbReference>
<dbReference type="GO" id="GO:0005524">
    <property type="term" value="F:ATP binding"/>
    <property type="evidence" value="ECO:0007669"/>
    <property type="project" value="UniProtKB-UniRule"/>
</dbReference>
<dbReference type="Gene3D" id="3.30.1490.20">
    <property type="entry name" value="ATP-grasp fold, A domain"/>
    <property type="match status" value="1"/>
</dbReference>
<proteinExistence type="predicted"/>
<dbReference type="GO" id="GO:0018169">
    <property type="term" value="F:ribosomal S6-glutamic acid ligase activity"/>
    <property type="evidence" value="ECO:0007669"/>
    <property type="project" value="TreeGrafter"/>
</dbReference>
<dbReference type="InterPro" id="IPR013815">
    <property type="entry name" value="ATP_grasp_subdomain_1"/>
</dbReference>
<dbReference type="PANTHER" id="PTHR21621:SF0">
    <property type="entry name" value="BETA-CITRYLGLUTAMATE SYNTHASE B-RELATED"/>
    <property type="match status" value="1"/>
</dbReference>
<dbReference type="SUPFAM" id="SSF56059">
    <property type="entry name" value="Glutathione synthetase ATP-binding domain-like"/>
    <property type="match status" value="1"/>
</dbReference>
<dbReference type="GO" id="GO:0005737">
    <property type="term" value="C:cytoplasm"/>
    <property type="evidence" value="ECO:0007669"/>
    <property type="project" value="TreeGrafter"/>
</dbReference>
<dbReference type="SUPFAM" id="SSF55729">
    <property type="entry name" value="Acyl-CoA N-acyltransferases (Nat)"/>
    <property type="match status" value="1"/>
</dbReference>
<dbReference type="InterPro" id="IPR017534">
    <property type="entry name" value="GNAT-acetyltransferase"/>
</dbReference>
<protein>
    <submittedName>
        <fullName evidence="4">GNAT-family acetyltransferase</fullName>
    </submittedName>
</protein>
<dbReference type="NCBIfam" id="TIGR03103">
    <property type="entry name" value="trio_acet_GNAT"/>
    <property type="match status" value="1"/>
</dbReference>
<dbReference type="Pfam" id="PF08443">
    <property type="entry name" value="RimK"/>
    <property type="match status" value="1"/>
</dbReference>
<evidence type="ECO:0000259" key="2">
    <source>
        <dbReference type="PROSITE" id="PS50975"/>
    </source>
</evidence>
<keyword evidence="4" id="KW-0808">Transferase</keyword>
<gene>
    <name evidence="4" type="ORF">OMM_03298</name>
</gene>
<evidence type="ECO:0000256" key="1">
    <source>
        <dbReference type="PROSITE-ProRule" id="PRU00409"/>
    </source>
</evidence>
<evidence type="ECO:0000313" key="4">
    <source>
        <dbReference type="EMBL" id="ETR70356.1"/>
    </source>
</evidence>
<dbReference type="InterPro" id="IPR011761">
    <property type="entry name" value="ATP-grasp"/>
</dbReference>
<dbReference type="Gene3D" id="3.40.630.30">
    <property type="match status" value="1"/>
</dbReference>
<evidence type="ECO:0000313" key="5">
    <source>
        <dbReference type="Proteomes" id="UP000189670"/>
    </source>
</evidence>
<dbReference type="PANTHER" id="PTHR21621">
    <property type="entry name" value="RIBOSOMAL PROTEIN S6 MODIFICATION PROTEIN"/>
    <property type="match status" value="1"/>
</dbReference>
<keyword evidence="1" id="KW-0067">ATP-binding</keyword>
<dbReference type="InterPro" id="IPR013651">
    <property type="entry name" value="ATP-grasp_RimK-type"/>
</dbReference>
<dbReference type="Gene3D" id="3.30.470.20">
    <property type="entry name" value="ATP-grasp fold, B domain"/>
    <property type="match status" value="2"/>
</dbReference>
<organism evidence="4 5">
    <name type="scientific">Candidatus Magnetoglobus multicellularis str. Araruama</name>
    <dbReference type="NCBI Taxonomy" id="890399"/>
    <lineage>
        <taxon>Bacteria</taxon>
        <taxon>Pseudomonadati</taxon>
        <taxon>Thermodesulfobacteriota</taxon>
        <taxon>Desulfobacteria</taxon>
        <taxon>Desulfobacterales</taxon>
        <taxon>Desulfobacteraceae</taxon>
        <taxon>Candidatus Magnetoglobus</taxon>
    </lineage>
</organism>
<reference evidence="5" key="1">
    <citation type="submission" date="2012-11" db="EMBL/GenBank/DDBJ databases">
        <authorList>
            <person name="Lucero-Rivera Y.E."/>
            <person name="Tovar-Ramirez D."/>
        </authorList>
    </citation>
    <scope>NUCLEOTIDE SEQUENCE [LARGE SCALE GENOMIC DNA]</scope>
    <source>
        <strain evidence="5">Araruama</strain>
    </source>
</reference>
<keyword evidence="1" id="KW-0547">Nucleotide-binding</keyword>
<feature type="domain" description="ATP-grasp" evidence="2">
    <location>
        <begin position="331"/>
        <end position="574"/>
    </location>
</feature>
<comment type="caution">
    <text evidence="4">The sequence shown here is derived from an EMBL/GenBank/DDBJ whole genome shotgun (WGS) entry which is preliminary data.</text>
</comment>
<dbReference type="Proteomes" id="UP000189670">
    <property type="component" value="Unassembled WGS sequence"/>
</dbReference>
<sequence length="577" mass="65143">MQKSNYRIEKSFGQSLRNWEKIQSPETKKMMSDTFIEMGWGRLVFGHTFESNEKIVEAMCSQGYDTRDIAIYVIDPHVIVSMAPDKLFIDPSHTFRLWSYDYHCVTYTQQPFVIQRLSSTMEAEAVNRIYAACHMKGADPAFMIDKRASKLRTYWIAKDINNNNIIGTVSGVDHVEAFDDPENGASLWSLAVDPQANFPGIGSELVRRLVEHYFTKGRSFVDASVIHDNTSAIQLYIKLGFQRIPAFCIKRKNPINQRLYIAPNTENALNPYAKIIVDEARNRGILIDIIDEKYGLFNLTFGSRTIACRESLSEMTNAVAMTKCDDKRLTRKLLKNKDIHVPRQELSTSRNKNNAFMDQVGRVVVKPARGEQGNGISVDVSNENELDIAIQKAKETCSDVLLEELIEGVDLRIIVINFEVVAAAVRKPPVITGTGNHSIKELIEKYNRRRLAATGGESKIPMDNETLRCLKQKSYTYDSFLKKGENLVVRKTANLHTGGTIHDVTDQLSDTIKLAAVKISRTIDIPVTGLDFIIPDIPSDKYAFIEANERPGLANHEPQPTAERFIDFLFPETVGNQ</sequence>
<dbReference type="InterPro" id="IPR000182">
    <property type="entry name" value="GNAT_dom"/>
</dbReference>
<dbReference type="AlphaFoldDB" id="A0A1V1P6G6"/>
<dbReference type="GO" id="GO:0009432">
    <property type="term" value="P:SOS response"/>
    <property type="evidence" value="ECO:0007669"/>
    <property type="project" value="TreeGrafter"/>
</dbReference>
<name>A0A1V1P6G6_9BACT</name>
<dbReference type="Pfam" id="PF00583">
    <property type="entry name" value="Acetyltransf_1"/>
    <property type="match status" value="1"/>
</dbReference>